<evidence type="ECO:0000313" key="3">
    <source>
        <dbReference type="Proteomes" id="UP000823775"/>
    </source>
</evidence>
<keyword evidence="3" id="KW-1185">Reference proteome</keyword>
<reference evidence="2 3" key="1">
    <citation type="journal article" date="2021" name="BMC Genomics">
        <title>Datura genome reveals duplications of psychoactive alkaloid biosynthetic genes and high mutation rate following tissue culture.</title>
        <authorList>
            <person name="Rajewski A."/>
            <person name="Carter-House D."/>
            <person name="Stajich J."/>
            <person name="Litt A."/>
        </authorList>
    </citation>
    <scope>NUCLEOTIDE SEQUENCE [LARGE SCALE GENOMIC DNA]</scope>
    <source>
        <strain evidence="2">AR-01</strain>
    </source>
</reference>
<comment type="caution">
    <text evidence="2">The sequence shown here is derived from an EMBL/GenBank/DDBJ whole genome shotgun (WGS) entry which is preliminary data.</text>
</comment>
<evidence type="ECO:0000313" key="2">
    <source>
        <dbReference type="EMBL" id="MCD7449566.1"/>
    </source>
</evidence>
<feature type="signal peptide" evidence="1">
    <location>
        <begin position="1"/>
        <end position="27"/>
    </location>
</feature>
<dbReference type="EMBL" id="JACEIK010000102">
    <property type="protein sequence ID" value="MCD7449566.1"/>
    <property type="molecule type" value="Genomic_DNA"/>
</dbReference>
<organism evidence="2 3">
    <name type="scientific">Datura stramonium</name>
    <name type="common">Jimsonweed</name>
    <name type="synonym">Common thornapple</name>
    <dbReference type="NCBI Taxonomy" id="4076"/>
    <lineage>
        <taxon>Eukaryota</taxon>
        <taxon>Viridiplantae</taxon>
        <taxon>Streptophyta</taxon>
        <taxon>Embryophyta</taxon>
        <taxon>Tracheophyta</taxon>
        <taxon>Spermatophyta</taxon>
        <taxon>Magnoliopsida</taxon>
        <taxon>eudicotyledons</taxon>
        <taxon>Gunneridae</taxon>
        <taxon>Pentapetalae</taxon>
        <taxon>asterids</taxon>
        <taxon>lamiids</taxon>
        <taxon>Solanales</taxon>
        <taxon>Solanaceae</taxon>
        <taxon>Solanoideae</taxon>
        <taxon>Datureae</taxon>
        <taxon>Datura</taxon>
    </lineage>
</organism>
<proteinExistence type="predicted"/>
<accession>A0ABS8RRZ2</accession>
<protein>
    <submittedName>
        <fullName evidence="2">Uncharacterized protein</fullName>
    </submittedName>
</protein>
<sequence length="97" mass="10643">MSSSSPAFCISSFLLITFSLICETVQAQNTRLLPQEEKDALKEIGEQLGKKDWDFNLNPCDGSTNWTTPGTDDLSVYVSNVTCNCSAPDGFCHVQTM</sequence>
<name>A0ABS8RRZ2_DATST</name>
<feature type="chain" id="PRO_5045365546" evidence="1">
    <location>
        <begin position="28"/>
        <end position="97"/>
    </location>
</feature>
<dbReference type="Proteomes" id="UP000823775">
    <property type="component" value="Unassembled WGS sequence"/>
</dbReference>
<evidence type="ECO:0000256" key="1">
    <source>
        <dbReference type="SAM" id="SignalP"/>
    </source>
</evidence>
<keyword evidence="1" id="KW-0732">Signal</keyword>
<gene>
    <name evidence="2" type="ORF">HAX54_000629</name>
</gene>